<dbReference type="SMART" id="SM00320">
    <property type="entry name" value="WD40"/>
    <property type="match status" value="2"/>
</dbReference>
<proteinExistence type="predicted"/>
<keyword evidence="3" id="KW-1185">Reference proteome</keyword>
<dbReference type="InterPro" id="IPR001680">
    <property type="entry name" value="WD40_rpt"/>
</dbReference>
<organism evidence="2 3">
    <name type="scientific">Helianthus annuus</name>
    <name type="common">Common sunflower</name>
    <dbReference type="NCBI Taxonomy" id="4232"/>
    <lineage>
        <taxon>Eukaryota</taxon>
        <taxon>Viridiplantae</taxon>
        <taxon>Streptophyta</taxon>
        <taxon>Embryophyta</taxon>
        <taxon>Tracheophyta</taxon>
        <taxon>Spermatophyta</taxon>
        <taxon>Magnoliopsida</taxon>
        <taxon>eudicotyledons</taxon>
        <taxon>Gunneridae</taxon>
        <taxon>Pentapetalae</taxon>
        <taxon>asterids</taxon>
        <taxon>campanulids</taxon>
        <taxon>Asterales</taxon>
        <taxon>Asteraceae</taxon>
        <taxon>Asteroideae</taxon>
        <taxon>Heliantheae alliance</taxon>
        <taxon>Heliantheae</taxon>
        <taxon>Helianthus</taxon>
    </lineage>
</organism>
<keyword evidence="1" id="KW-0853">WD repeat</keyword>
<evidence type="ECO:0000256" key="1">
    <source>
        <dbReference type="PROSITE-ProRule" id="PRU00221"/>
    </source>
</evidence>
<dbReference type="Gene3D" id="2.130.10.10">
    <property type="entry name" value="YVTN repeat-like/Quinoprotein amine dehydrogenase"/>
    <property type="match status" value="1"/>
</dbReference>
<evidence type="ECO:0000313" key="2">
    <source>
        <dbReference type="EMBL" id="KAF5763347.1"/>
    </source>
</evidence>
<dbReference type="PROSITE" id="PS50294">
    <property type="entry name" value="WD_REPEATS_REGION"/>
    <property type="match status" value="1"/>
</dbReference>
<dbReference type="Pfam" id="PF00400">
    <property type="entry name" value="WD40"/>
    <property type="match status" value="2"/>
</dbReference>
<dbReference type="SUPFAM" id="SSF50978">
    <property type="entry name" value="WD40 repeat-like"/>
    <property type="match status" value="1"/>
</dbReference>
<gene>
    <name evidence="2" type="ORF">HanXRQr2_Chr15g0679181</name>
</gene>
<evidence type="ECO:0000313" key="3">
    <source>
        <dbReference type="Proteomes" id="UP000215914"/>
    </source>
</evidence>
<dbReference type="InterPro" id="IPR036322">
    <property type="entry name" value="WD40_repeat_dom_sf"/>
</dbReference>
<protein>
    <submittedName>
        <fullName evidence="2">Transcription factor WD40-like family</fullName>
    </submittedName>
</protein>
<dbReference type="PANTHER" id="PTHR43991">
    <property type="entry name" value="WD REPEAT PROTEIN (AFU_ORTHOLOGUE AFUA_8G05640)-RELATED"/>
    <property type="match status" value="1"/>
</dbReference>
<reference evidence="2" key="1">
    <citation type="journal article" date="2017" name="Nature">
        <title>The sunflower genome provides insights into oil metabolism, flowering and Asterid evolution.</title>
        <authorList>
            <person name="Badouin H."/>
            <person name="Gouzy J."/>
            <person name="Grassa C.J."/>
            <person name="Murat F."/>
            <person name="Staton S.E."/>
            <person name="Cottret L."/>
            <person name="Lelandais-Briere C."/>
            <person name="Owens G.L."/>
            <person name="Carrere S."/>
            <person name="Mayjonade B."/>
            <person name="Legrand L."/>
            <person name="Gill N."/>
            <person name="Kane N.C."/>
            <person name="Bowers J.E."/>
            <person name="Hubner S."/>
            <person name="Bellec A."/>
            <person name="Berard A."/>
            <person name="Berges H."/>
            <person name="Blanchet N."/>
            <person name="Boniface M.C."/>
            <person name="Brunel D."/>
            <person name="Catrice O."/>
            <person name="Chaidir N."/>
            <person name="Claudel C."/>
            <person name="Donnadieu C."/>
            <person name="Faraut T."/>
            <person name="Fievet G."/>
            <person name="Helmstetter N."/>
            <person name="King M."/>
            <person name="Knapp S.J."/>
            <person name="Lai Z."/>
            <person name="Le Paslier M.C."/>
            <person name="Lippi Y."/>
            <person name="Lorenzon L."/>
            <person name="Mandel J.R."/>
            <person name="Marage G."/>
            <person name="Marchand G."/>
            <person name="Marquand E."/>
            <person name="Bret-Mestries E."/>
            <person name="Morien E."/>
            <person name="Nambeesan S."/>
            <person name="Nguyen T."/>
            <person name="Pegot-Espagnet P."/>
            <person name="Pouilly N."/>
            <person name="Raftis F."/>
            <person name="Sallet E."/>
            <person name="Schiex T."/>
            <person name="Thomas J."/>
            <person name="Vandecasteele C."/>
            <person name="Vares D."/>
            <person name="Vear F."/>
            <person name="Vautrin S."/>
            <person name="Crespi M."/>
            <person name="Mangin B."/>
            <person name="Burke J.M."/>
            <person name="Salse J."/>
            <person name="Munos S."/>
            <person name="Vincourt P."/>
            <person name="Rieseberg L.H."/>
            <person name="Langlade N.B."/>
        </authorList>
    </citation>
    <scope>NUCLEOTIDE SEQUENCE</scope>
    <source>
        <tissue evidence="2">Leaves</tissue>
    </source>
</reference>
<reference evidence="2" key="2">
    <citation type="submission" date="2020-06" db="EMBL/GenBank/DDBJ databases">
        <title>Helianthus annuus Genome sequencing and assembly Release 2.</title>
        <authorList>
            <person name="Gouzy J."/>
            <person name="Langlade N."/>
            <person name="Munos S."/>
        </authorList>
    </citation>
    <scope>NUCLEOTIDE SEQUENCE</scope>
    <source>
        <tissue evidence="2">Leaves</tissue>
    </source>
</reference>
<dbReference type="AlphaFoldDB" id="A0A9K3H135"/>
<dbReference type="EMBL" id="MNCJ02000330">
    <property type="protein sequence ID" value="KAF5763347.1"/>
    <property type="molecule type" value="Genomic_DNA"/>
</dbReference>
<feature type="repeat" description="WD" evidence="1">
    <location>
        <begin position="19"/>
        <end position="60"/>
    </location>
</feature>
<dbReference type="PANTHER" id="PTHR43991:SF43">
    <property type="entry name" value="WD40_YVTN REPEAT-LIKE-CONTAINING DOMAIN-CONTAINING PROTEIN-RELATED"/>
    <property type="match status" value="1"/>
</dbReference>
<comment type="caution">
    <text evidence="2">The sequence shown here is derived from an EMBL/GenBank/DDBJ whole genome shotgun (WGS) entry which is preliminary data.</text>
</comment>
<dbReference type="Proteomes" id="UP000215914">
    <property type="component" value="Unassembled WGS sequence"/>
</dbReference>
<name>A0A9K3H135_HELAN</name>
<sequence>MDCLYTLQMESQELRAATMEGHLDYLFASAWHPDGRIFATGNQDKTCRLWDIRNLATPVSVLKGNMVAVRSVCFSSDGQFLVVAEAADFVHVCNTKLNYEKRQEIDLFGEMAGVSLSPDDETLYIGVPHWIYSSLLQYNKRHRYGYLDSFV</sequence>
<dbReference type="InterPro" id="IPR015943">
    <property type="entry name" value="WD40/YVTN_repeat-like_dom_sf"/>
</dbReference>
<dbReference type="PROSITE" id="PS50082">
    <property type="entry name" value="WD_REPEATS_2"/>
    <property type="match status" value="1"/>
</dbReference>
<dbReference type="Gramene" id="mRNA:HanXRQr2_Chr15g0679181">
    <property type="protein sequence ID" value="mRNA:HanXRQr2_Chr15g0679181"/>
    <property type="gene ID" value="HanXRQr2_Chr15g0679181"/>
</dbReference>
<accession>A0A9K3H135</accession>